<dbReference type="AlphaFoldDB" id="A0A0D8B5X0"/>
<dbReference type="Pfam" id="PF06634">
    <property type="entry name" value="DUF1156"/>
    <property type="match status" value="1"/>
</dbReference>
<reference evidence="2 3" key="2">
    <citation type="journal article" date="2016" name="Genome Announc.">
        <title>Permanent Draft Genome Sequences for Two Variants of Frankia sp. Strain CpI1, the First Frankia Strain Isolated from Root Nodules of Comptonia peregrina.</title>
        <authorList>
            <person name="Oshone R."/>
            <person name="Hurst S.G.IV."/>
            <person name="Abebe-Akele F."/>
            <person name="Simpson S."/>
            <person name="Morris K."/>
            <person name="Thomas W.K."/>
            <person name="Tisa L.S."/>
        </authorList>
    </citation>
    <scope>NUCLEOTIDE SEQUENCE [LARGE SCALE GENOMIC DNA]</scope>
    <source>
        <strain evidence="3">CpI1-S</strain>
    </source>
</reference>
<dbReference type="GO" id="GO:0032259">
    <property type="term" value="P:methylation"/>
    <property type="evidence" value="ECO:0007669"/>
    <property type="project" value="UniProtKB-KW"/>
</dbReference>
<keyword evidence="2" id="KW-0808">Transferase</keyword>
<organism evidence="2 3">
    <name type="scientific">Frankia torreyi</name>
    <dbReference type="NCBI Taxonomy" id="1856"/>
    <lineage>
        <taxon>Bacteria</taxon>
        <taxon>Bacillati</taxon>
        <taxon>Actinomycetota</taxon>
        <taxon>Actinomycetes</taxon>
        <taxon>Frankiales</taxon>
        <taxon>Frankiaceae</taxon>
        <taxon>Frankia</taxon>
    </lineage>
</organism>
<evidence type="ECO:0000313" key="2">
    <source>
        <dbReference type="EMBL" id="KJE19505.1"/>
    </source>
</evidence>
<keyword evidence="3" id="KW-1185">Reference proteome</keyword>
<feature type="domain" description="DUF1156" evidence="1">
    <location>
        <begin position="16"/>
        <end position="79"/>
    </location>
</feature>
<dbReference type="OrthoDB" id="3197274at2"/>
<sequence length="975" mass="107953">MLPSTTVTPHVLAEDWLPVAELGVESRRERAAASALPPLSFLHVWWARRPLVASAAVVLAGLLPAWSKDLAEAFPDTKPLADEHTYRQWLLHMVGIWGDPIAARKAYDEAVANKRRIPNPYTYKQAFRNHPDRENLNLLAAVLSHTWGEAPLVADLTAGGGSIPFAAARLGMRTFANDLNGVAACLLRAGVQFPAQFGLGILPDLQQWGGKLVGRVQDRISRYFPSGRDGQVLTYIWAQAVACPRTGKTVPLVPDWSLRTDKGKEIAVRLVTHRAGQELDEPEFEVVEGAAIDFDPRRGTVRRGDGLSPWDGQVIDESYIKDEAQAGRMTQVLYAVAVRPSNGKRSFRIPTEADLHGFRDAESALNDVATRWALNDVIPVEELAEKGDRGRTSRPRLFGITTFAQMFSSRQLLVHGIFVEEFRVLAAEVHAAMPADRAQSVLTLLGVMQGKALDYNAKSAAWHQSRQTIAHVFTRHDFSFKWSFAEFEGTALYKWALDQLLDSFGGLARLLHNTGVDLATGAARHRDVSVTQGNAADVRPLADGSVAHLCMDPPYYDNVMYAELSDFFYVWEKRTIGRISPDLFPTDTADAENEAVANASRFVHMGRRMRELADADYEAKMTAIFAEAHRVLRDDGVLTVMFTHKRAEAWDTLGMGLLQAGFTIETSWPINTEAEHSLHQSGVNSAASTIMLVCRKRAAPTPGRRRTYWEDIEAEVRQTARDAVTRFRADGIDGVDLLLSAYGPTLGVVSRHWPVYSSTADENGRARLLRPEDALTVARAEIVRVQRARLVGRPVEFDALTDFTVAYWDMFKGPLTTFDDARRLALAVGGLDLDELQRAKILEKKAGMVTLQPPGKRLRTRGADPDLPGVRVDAESFLSLVDAVHTACHIAEEDGLGRAKMFLERTGLIRDSRFTAVVQALVNTVPRTKVKDDFVLSLAKSLDRLVAFCMHDVLLPEEEHTTPKEQGDLFLGIAT</sequence>
<proteinExistence type="predicted"/>
<dbReference type="Gene3D" id="3.40.50.150">
    <property type="entry name" value="Vaccinia Virus protein VP39"/>
    <property type="match status" value="1"/>
</dbReference>
<evidence type="ECO:0000259" key="1">
    <source>
        <dbReference type="Pfam" id="PF06634"/>
    </source>
</evidence>
<evidence type="ECO:0000313" key="3">
    <source>
        <dbReference type="Proteomes" id="UP000032545"/>
    </source>
</evidence>
<dbReference type="GO" id="GO:0008168">
    <property type="term" value="F:methyltransferase activity"/>
    <property type="evidence" value="ECO:0007669"/>
    <property type="project" value="UniProtKB-KW"/>
</dbReference>
<dbReference type="SUPFAM" id="SSF53335">
    <property type="entry name" value="S-adenosyl-L-methionine-dependent methyltransferases"/>
    <property type="match status" value="2"/>
</dbReference>
<dbReference type="EMBL" id="JYFN01000101">
    <property type="protein sequence ID" value="KJE19505.1"/>
    <property type="molecule type" value="Genomic_DNA"/>
</dbReference>
<dbReference type="PATRIC" id="fig|1502723.3.peg.737"/>
<reference evidence="3" key="1">
    <citation type="submission" date="2015-02" db="EMBL/GenBank/DDBJ databases">
        <title>Draft Genome of Frankia sp. CpI1-S.</title>
        <authorList>
            <person name="Oshone R.T."/>
            <person name="Ngom M."/>
            <person name="Ghodhbane-Gtari F."/>
            <person name="Gtari M."/>
            <person name="Morris K."/>
            <person name="Thomas K."/>
            <person name="Sen A."/>
            <person name="Tisa L.S."/>
        </authorList>
    </citation>
    <scope>NUCLEOTIDE SEQUENCE [LARGE SCALE GENOMIC DNA]</scope>
    <source>
        <strain evidence="3">CpI1-S</strain>
    </source>
</reference>
<dbReference type="InterPro" id="IPR029063">
    <property type="entry name" value="SAM-dependent_MTases_sf"/>
</dbReference>
<comment type="caution">
    <text evidence="2">The sequence shown here is derived from an EMBL/GenBank/DDBJ whole genome shotgun (WGS) entry which is preliminary data.</text>
</comment>
<keyword evidence="2" id="KW-0489">Methyltransferase</keyword>
<protein>
    <submittedName>
        <fullName evidence="2">Adenine-specific DNA methylase containing a Zn-ribbon</fullName>
    </submittedName>
</protein>
<dbReference type="REBASE" id="138883">
    <property type="entry name" value="M.FspCpI1SORF6216P"/>
</dbReference>
<accession>A0A0D8B5X0</accession>
<gene>
    <name evidence="2" type="ORF">FF36_06216</name>
</gene>
<dbReference type="InterPro" id="IPR009537">
    <property type="entry name" value="DUF1156"/>
</dbReference>
<dbReference type="Proteomes" id="UP000032545">
    <property type="component" value="Unassembled WGS sequence"/>
</dbReference>
<name>A0A0D8B5X0_9ACTN</name>
<dbReference type="RefSeq" id="WP_128423436.1">
    <property type="nucleotide sequence ID" value="NZ_JYFN01000101.1"/>
</dbReference>